<keyword evidence="3" id="KW-0255">Endonuclease</keyword>
<evidence type="ECO:0000313" key="9">
    <source>
        <dbReference type="Proteomes" id="UP001642487"/>
    </source>
</evidence>
<dbReference type="InterPro" id="IPR018188">
    <property type="entry name" value="RNase_T2_His_AS_1"/>
</dbReference>
<dbReference type="PANTHER" id="PTHR11240:SF75">
    <property type="entry name" value="RIBONUCLEASE 3"/>
    <property type="match status" value="1"/>
</dbReference>
<dbReference type="Proteomes" id="UP001642487">
    <property type="component" value="Chromosome 5"/>
</dbReference>
<reference evidence="8 9" key="1">
    <citation type="submission" date="2024-03" db="EMBL/GenBank/DDBJ databases">
        <authorList>
            <person name="Gkanogiannis A."/>
            <person name="Becerra Lopez-Lavalle L."/>
        </authorList>
    </citation>
    <scope>NUCLEOTIDE SEQUENCE [LARGE SCALE GENOMIC DNA]</scope>
</reference>
<keyword evidence="5" id="KW-1015">Disulfide bond</keyword>
<dbReference type="Pfam" id="PF00445">
    <property type="entry name" value="Ribonuclease_T2"/>
    <property type="match status" value="1"/>
</dbReference>
<evidence type="ECO:0000256" key="1">
    <source>
        <dbReference type="ARBA" id="ARBA00007469"/>
    </source>
</evidence>
<dbReference type="InterPro" id="IPR033697">
    <property type="entry name" value="Ribonuclease_T2_eukaryotic"/>
</dbReference>
<evidence type="ECO:0000256" key="6">
    <source>
        <dbReference type="ARBA" id="ARBA00023239"/>
    </source>
</evidence>
<evidence type="ECO:0000313" key="8">
    <source>
        <dbReference type="EMBL" id="CAK9322669.1"/>
    </source>
</evidence>
<dbReference type="SUPFAM" id="SSF55895">
    <property type="entry name" value="Ribonuclease Rh-like"/>
    <property type="match status" value="2"/>
</dbReference>
<gene>
    <name evidence="8" type="ORF">CITCOLO1_LOCUS14827</name>
</gene>
<dbReference type="PROSITE" id="PS00530">
    <property type="entry name" value="RNASE_T2_1"/>
    <property type="match status" value="1"/>
</dbReference>
<dbReference type="Gene3D" id="3.90.730.10">
    <property type="entry name" value="Ribonuclease T2-like"/>
    <property type="match status" value="2"/>
</dbReference>
<proteinExistence type="inferred from homology"/>
<comment type="similarity">
    <text evidence="1 7">Belongs to the RNase T2 family.</text>
</comment>
<evidence type="ECO:0000256" key="4">
    <source>
        <dbReference type="ARBA" id="ARBA00022801"/>
    </source>
</evidence>
<keyword evidence="6" id="KW-0456">Lyase</keyword>
<sequence length="246" mass="26951">MAINMRNNINLLSTLRVGGVTPNGGSKAKQRVESAIFSGYKAYPLLRCKTASNNQVLLMEIVTCFDDDAVCALQSGRGVGRGTRSFTIHGLWPQKGGNSVTNCAGTPFDFTKIAHLESDLNIVWPNVVTGNNKFFWGYEWNKHGICSESKFDKAKYFQTAINMRHNIDLLGVMRTGGIVPNGASKAKQRVESAISSHFGKDPILRCKTAPNGQILLTEIVMCFDDDGATLLHRNKARSNCAGSFIF</sequence>
<accession>A0ABP0YQ59</accession>
<dbReference type="CDD" id="cd01061">
    <property type="entry name" value="RNase_T2_euk"/>
    <property type="match status" value="1"/>
</dbReference>
<evidence type="ECO:0000256" key="5">
    <source>
        <dbReference type="ARBA" id="ARBA00023157"/>
    </source>
</evidence>
<evidence type="ECO:0000256" key="2">
    <source>
        <dbReference type="ARBA" id="ARBA00022722"/>
    </source>
</evidence>
<dbReference type="PANTHER" id="PTHR11240">
    <property type="entry name" value="RIBONUCLEASE T2"/>
    <property type="match status" value="1"/>
</dbReference>
<keyword evidence="9" id="KW-1185">Reference proteome</keyword>
<protein>
    <submittedName>
        <fullName evidence="8">Uncharacterized protein</fullName>
    </submittedName>
</protein>
<dbReference type="InterPro" id="IPR033130">
    <property type="entry name" value="RNase_T2_His_AS_2"/>
</dbReference>
<evidence type="ECO:0000256" key="7">
    <source>
        <dbReference type="RuleBase" id="RU004328"/>
    </source>
</evidence>
<evidence type="ECO:0000256" key="3">
    <source>
        <dbReference type="ARBA" id="ARBA00022759"/>
    </source>
</evidence>
<dbReference type="EMBL" id="OZ021739">
    <property type="protein sequence ID" value="CAK9322669.1"/>
    <property type="molecule type" value="Genomic_DNA"/>
</dbReference>
<keyword evidence="2" id="KW-0540">Nuclease</keyword>
<organism evidence="8 9">
    <name type="scientific">Citrullus colocynthis</name>
    <name type="common">colocynth</name>
    <dbReference type="NCBI Taxonomy" id="252529"/>
    <lineage>
        <taxon>Eukaryota</taxon>
        <taxon>Viridiplantae</taxon>
        <taxon>Streptophyta</taxon>
        <taxon>Embryophyta</taxon>
        <taxon>Tracheophyta</taxon>
        <taxon>Spermatophyta</taxon>
        <taxon>Magnoliopsida</taxon>
        <taxon>eudicotyledons</taxon>
        <taxon>Gunneridae</taxon>
        <taxon>Pentapetalae</taxon>
        <taxon>rosids</taxon>
        <taxon>fabids</taxon>
        <taxon>Cucurbitales</taxon>
        <taxon>Cucurbitaceae</taxon>
        <taxon>Benincaseae</taxon>
        <taxon>Citrullus</taxon>
    </lineage>
</organism>
<dbReference type="InterPro" id="IPR001568">
    <property type="entry name" value="RNase_T2-like"/>
</dbReference>
<keyword evidence="4" id="KW-0378">Hydrolase</keyword>
<dbReference type="InterPro" id="IPR036430">
    <property type="entry name" value="RNase_T2-like_sf"/>
</dbReference>
<name>A0ABP0YQ59_9ROSI</name>
<dbReference type="PROSITE" id="PS00531">
    <property type="entry name" value="RNASE_T2_2"/>
    <property type="match status" value="1"/>
</dbReference>